<feature type="domain" description="Alginate lyase" evidence="3">
    <location>
        <begin position="77"/>
        <end position="353"/>
    </location>
</feature>
<keyword evidence="1" id="KW-0732">Signal</keyword>
<evidence type="ECO:0000256" key="1">
    <source>
        <dbReference type="ARBA" id="ARBA00022729"/>
    </source>
</evidence>
<dbReference type="SUPFAM" id="SSF48230">
    <property type="entry name" value="Chondroitin AC/alginate lyase"/>
    <property type="match status" value="1"/>
</dbReference>
<dbReference type="GO" id="GO:0042597">
    <property type="term" value="C:periplasmic space"/>
    <property type="evidence" value="ECO:0007669"/>
    <property type="project" value="InterPro"/>
</dbReference>
<accession>A0A7G7G5G4</accession>
<dbReference type="KEGG" id="aswu:HUW51_06505"/>
<reference evidence="4 5" key="1">
    <citation type="journal article" date="2018" name="Int. J. Syst. Evol. Microbiol.">
        <title>Adhaeribacter swui sp. nov., isolated from wet mud.</title>
        <authorList>
            <person name="Kim D.U."/>
            <person name="Kim K.W."/>
            <person name="Kang M.S."/>
            <person name="Kim J.Y."/>
            <person name="Jang J.H."/>
            <person name="Kim M.K."/>
        </authorList>
    </citation>
    <scope>NUCLEOTIDE SEQUENCE [LARGE SCALE GENOMIC DNA]</scope>
    <source>
        <strain evidence="4 5">KCTC 52873</strain>
    </source>
</reference>
<evidence type="ECO:0000313" key="4">
    <source>
        <dbReference type="EMBL" id="QNF32398.1"/>
    </source>
</evidence>
<dbReference type="AlphaFoldDB" id="A0A7G7G5G4"/>
<dbReference type="RefSeq" id="WP_185273178.1">
    <property type="nucleotide sequence ID" value="NZ_CP055156.1"/>
</dbReference>
<name>A0A7G7G5G4_9BACT</name>
<keyword evidence="2 4" id="KW-0456">Lyase</keyword>
<keyword evidence="5" id="KW-1185">Reference proteome</keyword>
<dbReference type="EMBL" id="CP055156">
    <property type="protein sequence ID" value="QNF32398.1"/>
    <property type="molecule type" value="Genomic_DNA"/>
</dbReference>
<dbReference type="GO" id="GO:0016829">
    <property type="term" value="F:lyase activity"/>
    <property type="evidence" value="ECO:0007669"/>
    <property type="project" value="UniProtKB-KW"/>
</dbReference>
<dbReference type="Pfam" id="PF05426">
    <property type="entry name" value="Alginate_lyase"/>
    <property type="match status" value="1"/>
</dbReference>
<organism evidence="4 5">
    <name type="scientific">Adhaeribacter swui</name>
    <dbReference type="NCBI Taxonomy" id="2086471"/>
    <lineage>
        <taxon>Bacteria</taxon>
        <taxon>Pseudomonadati</taxon>
        <taxon>Bacteroidota</taxon>
        <taxon>Cytophagia</taxon>
        <taxon>Cytophagales</taxon>
        <taxon>Hymenobacteraceae</taxon>
        <taxon>Adhaeribacter</taxon>
    </lineage>
</organism>
<dbReference type="InterPro" id="IPR008929">
    <property type="entry name" value="Chondroitin_lyas"/>
</dbReference>
<sequence length="407" mass="46264">MKAFTPYISILFVFFFLTLSFKGGAQVRPKTFIMNADLLMQNRFKINTGNEQCLAALKVLLSTTAPSLARTPYTIVKKTIAPPSGDKHDYMSLAPYWWPDPNSPDGLPYIRKDGQSNPEGSTIKDNTYIRDLSKDIRLLGLSYYFTNDEKYAKKATELLKVFFLNSATRMNPNLNFCQIRRGVMTESGVGTVDTEHFTQLIDGVQLLAGSRSWTKENHAALQNWFKQYLNWLLTSAIGKDGATQPNNISTYYNLQVITYALFVEDKALAKSIIEKQVYDLLENQFSPTGEQKLELARTNSWTYCNKNLKGWFDIASAAEILGINLWHYTSPTDKSLKKAFQWMVPYGAGDKSWTFDQIGDLKIEYFTMIARTGSAVYKDVNVQSILAENHAQFVSGSYMELLTSRYY</sequence>
<evidence type="ECO:0000256" key="2">
    <source>
        <dbReference type="ARBA" id="ARBA00023239"/>
    </source>
</evidence>
<dbReference type="Gene3D" id="1.50.10.100">
    <property type="entry name" value="Chondroitin AC/alginate lyase"/>
    <property type="match status" value="1"/>
</dbReference>
<proteinExistence type="predicted"/>
<dbReference type="InterPro" id="IPR008397">
    <property type="entry name" value="Alginate_lyase_dom"/>
</dbReference>
<protein>
    <submittedName>
        <fullName evidence="4">Alginate lyase family protein</fullName>
    </submittedName>
</protein>
<dbReference type="Proteomes" id="UP000515237">
    <property type="component" value="Chromosome"/>
</dbReference>
<evidence type="ECO:0000313" key="5">
    <source>
        <dbReference type="Proteomes" id="UP000515237"/>
    </source>
</evidence>
<evidence type="ECO:0000259" key="3">
    <source>
        <dbReference type="Pfam" id="PF05426"/>
    </source>
</evidence>
<gene>
    <name evidence="4" type="ORF">HUW51_06505</name>
</gene>